<dbReference type="HOGENOM" id="CLU_2115056_0_0_1"/>
<reference evidence="1" key="1">
    <citation type="journal article" date="2011" name="Proc. Natl. Acad. Sci. U.S.A.">
        <title>The genome of the fire ant Solenopsis invicta.</title>
        <authorList>
            <person name="Wurm Y."/>
            <person name="Wang J."/>
            <person name="Riba-Grognuz O."/>
            <person name="Corona M."/>
            <person name="Nygaard S."/>
            <person name="Hunt B.G."/>
            <person name="Ingram K.K."/>
            <person name="Falquet L."/>
            <person name="Nipitwattanaphon M."/>
            <person name="Gotzek D."/>
            <person name="Dijkstra M.B."/>
            <person name="Oettler J."/>
            <person name="Comtesse F."/>
            <person name="Shih C.J."/>
            <person name="Wu W.J."/>
            <person name="Yang C.C."/>
            <person name="Thomas J."/>
            <person name="Beaudoing E."/>
            <person name="Pradervand S."/>
            <person name="Flegel V."/>
            <person name="Cook E.D."/>
            <person name="Fabbretti R."/>
            <person name="Stockinger H."/>
            <person name="Long L."/>
            <person name="Farmerie W.G."/>
            <person name="Oakey J."/>
            <person name="Boomsma J.J."/>
            <person name="Pamilo P."/>
            <person name="Yi S.V."/>
            <person name="Heinze J."/>
            <person name="Goodisman M.A."/>
            <person name="Farinelli L."/>
            <person name="Harshman K."/>
            <person name="Hulo N."/>
            <person name="Cerutti L."/>
            <person name="Xenarios I."/>
            <person name="Shoemaker D."/>
            <person name="Keller L."/>
        </authorList>
    </citation>
    <scope>NUCLEOTIDE SEQUENCE [LARGE SCALE GENOMIC DNA]</scope>
</reference>
<gene>
    <name evidence="1" type="ORF">SINV_05161</name>
</gene>
<accession>E9IW81</accession>
<dbReference type="EMBL" id="GL766450">
    <property type="protein sequence ID" value="EFZ15171.1"/>
    <property type="molecule type" value="Genomic_DNA"/>
</dbReference>
<dbReference type="AlphaFoldDB" id="E9IW81"/>
<name>E9IW81_SOLIN</name>
<proteinExistence type="predicted"/>
<sequence length="115" mass="12940">MINLQQSTYYRNHEILTIDDNVIALEFYIDNIEITNPLGSKTGIHKLGLIYFVTTVLRTRTVGGAGTGAKSRLKELDVVLVGVKQKAFIKNRQDAARLTYVSCTYNRWYGIISAV</sequence>
<protein>
    <submittedName>
        <fullName evidence="1">Uncharacterized protein</fullName>
    </submittedName>
</protein>
<organism>
    <name type="scientific">Solenopsis invicta</name>
    <name type="common">Red imported fire ant</name>
    <name type="synonym">Solenopsis wagneri</name>
    <dbReference type="NCBI Taxonomy" id="13686"/>
    <lineage>
        <taxon>Eukaryota</taxon>
        <taxon>Metazoa</taxon>
        <taxon>Ecdysozoa</taxon>
        <taxon>Arthropoda</taxon>
        <taxon>Hexapoda</taxon>
        <taxon>Insecta</taxon>
        <taxon>Pterygota</taxon>
        <taxon>Neoptera</taxon>
        <taxon>Endopterygota</taxon>
        <taxon>Hymenoptera</taxon>
        <taxon>Apocrita</taxon>
        <taxon>Aculeata</taxon>
        <taxon>Formicoidea</taxon>
        <taxon>Formicidae</taxon>
        <taxon>Myrmicinae</taxon>
        <taxon>Solenopsis</taxon>
    </lineage>
</organism>
<feature type="non-terminal residue" evidence="1">
    <location>
        <position position="115"/>
    </location>
</feature>
<evidence type="ECO:0000313" key="1">
    <source>
        <dbReference type="EMBL" id="EFZ15171.1"/>
    </source>
</evidence>